<dbReference type="EMBL" id="JAFCMP010000514">
    <property type="protein sequence ID" value="KAG5178554.1"/>
    <property type="molecule type" value="Genomic_DNA"/>
</dbReference>
<protein>
    <submittedName>
        <fullName evidence="7">Ribonuclease 2-5A-domain-containing protein</fullName>
    </submittedName>
</protein>
<dbReference type="GO" id="GO:1990604">
    <property type="term" value="C:IRE1-TRAF2-ASK1 complex"/>
    <property type="evidence" value="ECO:0007669"/>
    <property type="project" value="TreeGrafter"/>
</dbReference>
<dbReference type="Proteomes" id="UP000664859">
    <property type="component" value="Unassembled WGS sequence"/>
</dbReference>
<feature type="non-terminal residue" evidence="7">
    <location>
        <position position="269"/>
    </location>
</feature>
<dbReference type="PANTHER" id="PTHR13954:SF6">
    <property type="entry name" value="NON-SPECIFIC SERINE_THREONINE PROTEIN KINASE"/>
    <property type="match status" value="1"/>
</dbReference>
<evidence type="ECO:0000259" key="5">
    <source>
        <dbReference type="PROSITE" id="PS50011"/>
    </source>
</evidence>
<dbReference type="SUPFAM" id="SSF56112">
    <property type="entry name" value="Protein kinase-like (PK-like)"/>
    <property type="match status" value="1"/>
</dbReference>
<reference evidence="7" key="1">
    <citation type="submission" date="2021-02" db="EMBL/GenBank/DDBJ databases">
        <title>First Annotated Genome of the Yellow-green Alga Tribonema minus.</title>
        <authorList>
            <person name="Mahan K.M."/>
        </authorList>
    </citation>
    <scope>NUCLEOTIDE SEQUENCE</scope>
    <source>
        <strain evidence="7">UTEX B ZZ1240</strain>
    </source>
</reference>
<feature type="compositionally biased region" description="Gly residues" evidence="4">
    <location>
        <begin position="50"/>
        <end position="74"/>
    </location>
</feature>
<accession>A0A836CAG8</accession>
<dbReference type="GO" id="GO:0006397">
    <property type="term" value="P:mRNA processing"/>
    <property type="evidence" value="ECO:0007669"/>
    <property type="project" value="InterPro"/>
</dbReference>
<keyword evidence="2" id="KW-0547">Nucleotide-binding</keyword>
<dbReference type="InterPro" id="IPR011009">
    <property type="entry name" value="Kinase-like_dom_sf"/>
</dbReference>
<organism evidence="7 8">
    <name type="scientific">Tribonema minus</name>
    <dbReference type="NCBI Taxonomy" id="303371"/>
    <lineage>
        <taxon>Eukaryota</taxon>
        <taxon>Sar</taxon>
        <taxon>Stramenopiles</taxon>
        <taxon>Ochrophyta</taxon>
        <taxon>PX clade</taxon>
        <taxon>Xanthophyceae</taxon>
        <taxon>Tribonematales</taxon>
        <taxon>Tribonemataceae</taxon>
        <taxon>Tribonema</taxon>
    </lineage>
</organism>
<dbReference type="Gene3D" id="1.10.510.10">
    <property type="entry name" value="Transferase(Phosphotransferase) domain 1"/>
    <property type="match status" value="1"/>
</dbReference>
<proteinExistence type="predicted"/>
<sequence length="269" mass="29455">RGALLQIAEGVRHLHGLRIVHRDLKVRAGPYSAGWQAPEVLSRRIAGGDATPGGGGDDESGGGGGSSGGGGGGSRRAQAADVFALGCIFFHCLAPAAHPFGEWWEREANVLRGHAPQLPRIAAPLPDAHDLVRRMVRADPDARPSAADVCRHPFFWGDERRLAFLVDFSDRLEREDGASSALLLCVERDAARVVGRAWDRRVDAALLEDAGRYRSYDRASARDFLRLVRNKRHHFHELPPAARALLAPLPSGLLHYVESLFPRLLMHCW</sequence>
<dbReference type="GO" id="GO:0004521">
    <property type="term" value="F:RNA endonuclease activity"/>
    <property type="evidence" value="ECO:0007669"/>
    <property type="project" value="InterPro"/>
</dbReference>
<keyword evidence="1" id="KW-0732">Signal</keyword>
<evidence type="ECO:0000313" key="8">
    <source>
        <dbReference type="Proteomes" id="UP000664859"/>
    </source>
</evidence>
<dbReference type="Pfam" id="PF06479">
    <property type="entry name" value="Ribonuc_2-5A"/>
    <property type="match status" value="1"/>
</dbReference>
<feature type="domain" description="Protein kinase" evidence="5">
    <location>
        <begin position="1"/>
        <end position="155"/>
    </location>
</feature>
<name>A0A836CAG8_9STRA</name>
<dbReference type="PROSITE" id="PS51392">
    <property type="entry name" value="KEN"/>
    <property type="match status" value="1"/>
</dbReference>
<dbReference type="InterPro" id="IPR038357">
    <property type="entry name" value="KEN_sf"/>
</dbReference>
<dbReference type="InterPro" id="IPR010513">
    <property type="entry name" value="KEN_dom"/>
</dbReference>
<dbReference type="PROSITE" id="PS50011">
    <property type="entry name" value="PROTEIN_KINASE_DOM"/>
    <property type="match status" value="1"/>
</dbReference>
<feature type="domain" description="KEN" evidence="6">
    <location>
        <begin position="158"/>
        <end position="269"/>
    </location>
</feature>
<gene>
    <name evidence="7" type="ORF">JKP88DRAFT_329065</name>
</gene>
<dbReference type="GO" id="GO:0005524">
    <property type="term" value="F:ATP binding"/>
    <property type="evidence" value="ECO:0007669"/>
    <property type="project" value="UniProtKB-KW"/>
</dbReference>
<feature type="non-terminal residue" evidence="7">
    <location>
        <position position="1"/>
    </location>
</feature>
<keyword evidence="8" id="KW-1185">Reference proteome</keyword>
<dbReference type="GO" id="GO:0004674">
    <property type="term" value="F:protein serine/threonine kinase activity"/>
    <property type="evidence" value="ECO:0007669"/>
    <property type="project" value="InterPro"/>
</dbReference>
<keyword evidence="3" id="KW-0067">ATP-binding</keyword>
<evidence type="ECO:0000259" key="6">
    <source>
        <dbReference type="PROSITE" id="PS51392"/>
    </source>
</evidence>
<dbReference type="GO" id="GO:0051082">
    <property type="term" value="F:unfolded protein binding"/>
    <property type="evidence" value="ECO:0007669"/>
    <property type="project" value="TreeGrafter"/>
</dbReference>
<evidence type="ECO:0000313" key="7">
    <source>
        <dbReference type="EMBL" id="KAG5178554.1"/>
    </source>
</evidence>
<dbReference type="PANTHER" id="PTHR13954">
    <property type="entry name" value="IRE1-RELATED"/>
    <property type="match status" value="1"/>
</dbReference>
<dbReference type="InterPro" id="IPR000719">
    <property type="entry name" value="Prot_kinase_dom"/>
</dbReference>
<dbReference type="Gene3D" id="1.20.1440.180">
    <property type="entry name" value="KEN domain"/>
    <property type="match status" value="1"/>
</dbReference>
<dbReference type="GO" id="GO:0036498">
    <property type="term" value="P:IRE1-mediated unfolded protein response"/>
    <property type="evidence" value="ECO:0007669"/>
    <property type="project" value="TreeGrafter"/>
</dbReference>
<evidence type="ECO:0000256" key="4">
    <source>
        <dbReference type="SAM" id="MobiDB-lite"/>
    </source>
</evidence>
<evidence type="ECO:0000256" key="3">
    <source>
        <dbReference type="ARBA" id="ARBA00022840"/>
    </source>
</evidence>
<dbReference type="InterPro" id="IPR045133">
    <property type="entry name" value="IRE1/2-like"/>
</dbReference>
<feature type="region of interest" description="Disordered" evidence="4">
    <location>
        <begin position="45"/>
        <end position="75"/>
    </location>
</feature>
<evidence type="ECO:0000256" key="1">
    <source>
        <dbReference type="ARBA" id="ARBA00022729"/>
    </source>
</evidence>
<dbReference type="OrthoDB" id="63989at2759"/>
<dbReference type="AlphaFoldDB" id="A0A836CAG8"/>
<dbReference type="SMART" id="SM00580">
    <property type="entry name" value="PUG"/>
    <property type="match status" value="1"/>
</dbReference>
<comment type="caution">
    <text evidence="7">The sequence shown here is derived from an EMBL/GenBank/DDBJ whole genome shotgun (WGS) entry which is preliminary data.</text>
</comment>
<evidence type="ECO:0000256" key="2">
    <source>
        <dbReference type="ARBA" id="ARBA00022741"/>
    </source>
</evidence>